<proteinExistence type="predicted"/>
<dbReference type="Proteomes" id="UP001225933">
    <property type="component" value="Unassembled WGS sequence"/>
</dbReference>
<dbReference type="EMBL" id="JAUHGV010000023">
    <property type="protein sequence ID" value="MDN4013999.1"/>
    <property type="molecule type" value="Genomic_DNA"/>
</dbReference>
<dbReference type="RefSeq" id="WP_214590713.1">
    <property type="nucleotide sequence ID" value="NZ_JAUHGV010000023.1"/>
</dbReference>
<evidence type="ECO:0000313" key="2">
    <source>
        <dbReference type="Proteomes" id="UP001225933"/>
    </source>
</evidence>
<dbReference type="AlphaFoldDB" id="A0AAJ1VNL4"/>
<protein>
    <submittedName>
        <fullName evidence="1">Uncharacterized protein</fullName>
    </submittedName>
</protein>
<name>A0AAJ1VNL4_9FLAO</name>
<accession>A0AAJ1VNL4</accession>
<evidence type="ECO:0000313" key="1">
    <source>
        <dbReference type="EMBL" id="MDN4013999.1"/>
    </source>
</evidence>
<sequence length="218" mass="26890">MEKKVQEQAEDNNLKTHFESRYLSERIDFLQEYDFVKDESNFEYFKSFIFDFELTKNDWYNSLIINLADELNIVHNSFYKRYLNYLTNRKYYLFRLSILDYFANNHIFYKKIYRQKDFEIIKNSRNLKRIVKNQVIVNDLIFDLKNKRIYIDELKKSYRVTQDYKSHIRLYNYIMNFELDEIISKTDLNYLVETTQNKKLGRAVDLKLLEFANYFNGK</sequence>
<comment type="caution">
    <text evidence="1">The sequence shown here is derived from an EMBL/GenBank/DDBJ whole genome shotgun (WGS) entry which is preliminary data.</text>
</comment>
<gene>
    <name evidence="1" type="ORF">QX233_16120</name>
</gene>
<reference evidence="1" key="1">
    <citation type="submission" date="2023-06" db="EMBL/GenBank/DDBJ databases">
        <title>Two Chryseobacterium gambrini strains from China.</title>
        <authorList>
            <person name="Zeng J."/>
            <person name="Wu Y."/>
        </authorList>
    </citation>
    <scope>NUCLEOTIDE SEQUENCE</scope>
    <source>
        <strain evidence="1">SQ219</strain>
    </source>
</reference>
<organism evidence="1 2">
    <name type="scientific">Chryseobacterium gambrini</name>
    <dbReference type="NCBI Taxonomy" id="373672"/>
    <lineage>
        <taxon>Bacteria</taxon>
        <taxon>Pseudomonadati</taxon>
        <taxon>Bacteroidota</taxon>
        <taxon>Flavobacteriia</taxon>
        <taxon>Flavobacteriales</taxon>
        <taxon>Weeksellaceae</taxon>
        <taxon>Chryseobacterium group</taxon>
        <taxon>Chryseobacterium</taxon>
    </lineage>
</organism>